<dbReference type="RefSeq" id="WP_265726619.1">
    <property type="nucleotide sequence ID" value="NZ_JAOSLC020000002.1"/>
</dbReference>
<sequence length="163" mass="19103">MKTSTLIIVMVVGFLTSSLSAQETIWFDSNWNLTTKENAKYYRIAPKKVEKGYLIIDYYISGKKQMQGLSVTNEPNKEMYIGVVNYYYENEKLFQKVNYVQGKPEGNFIEYYNTGETQRVGKYANGFREGSWKTYYKNGKIQSRGKYKKGEKVGVWKTFYKNI</sequence>
<dbReference type="InterPro" id="IPR011652">
    <property type="entry name" value="MORN_2"/>
</dbReference>
<comment type="caution">
    <text evidence="2">The sequence shown here is derived from an EMBL/GenBank/DDBJ whole genome shotgun (WGS) entry which is preliminary data.</text>
</comment>
<feature type="signal peptide" evidence="1">
    <location>
        <begin position="1"/>
        <end position="21"/>
    </location>
</feature>
<accession>A0ABT5S5X1</accession>
<evidence type="ECO:0000313" key="3">
    <source>
        <dbReference type="Proteomes" id="UP001151478"/>
    </source>
</evidence>
<name>A0ABT5S5X1_9FLAO</name>
<proteinExistence type="predicted"/>
<dbReference type="SUPFAM" id="SSF82185">
    <property type="entry name" value="Histone H3 K4-specific methyltransferase SET7/9 N-terminal domain"/>
    <property type="match status" value="1"/>
</dbReference>
<dbReference type="Proteomes" id="UP001151478">
    <property type="component" value="Unassembled WGS sequence"/>
</dbReference>
<protein>
    <recommendedName>
        <fullName evidence="4">Toxin-antitoxin system YwqK family antitoxin</fullName>
    </recommendedName>
</protein>
<gene>
    <name evidence="2" type="ORF">N5A56_003280</name>
</gene>
<feature type="chain" id="PRO_5045093396" description="Toxin-antitoxin system YwqK family antitoxin" evidence="1">
    <location>
        <begin position="22"/>
        <end position="163"/>
    </location>
</feature>
<evidence type="ECO:0000256" key="1">
    <source>
        <dbReference type="SAM" id="SignalP"/>
    </source>
</evidence>
<evidence type="ECO:0000313" key="2">
    <source>
        <dbReference type="EMBL" id="MDD7913498.1"/>
    </source>
</evidence>
<dbReference type="Pfam" id="PF07661">
    <property type="entry name" value="MORN_2"/>
    <property type="match status" value="2"/>
</dbReference>
<keyword evidence="3" id="KW-1185">Reference proteome</keyword>
<dbReference type="Gene3D" id="2.20.110.10">
    <property type="entry name" value="Histone H3 K4-specific methyltransferase SET7/9 N-terminal domain"/>
    <property type="match status" value="2"/>
</dbReference>
<dbReference type="EMBL" id="JAOSLC020000002">
    <property type="protein sequence ID" value="MDD7913498.1"/>
    <property type="molecule type" value="Genomic_DNA"/>
</dbReference>
<keyword evidence="1" id="KW-0732">Signal</keyword>
<evidence type="ECO:0008006" key="4">
    <source>
        <dbReference type="Google" id="ProtNLM"/>
    </source>
</evidence>
<organism evidence="2 3">
    <name type="scientific">Polaribacter ponticola</name>
    <dbReference type="NCBI Taxonomy" id="2978475"/>
    <lineage>
        <taxon>Bacteria</taxon>
        <taxon>Pseudomonadati</taxon>
        <taxon>Bacteroidota</taxon>
        <taxon>Flavobacteriia</taxon>
        <taxon>Flavobacteriales</taxon>
        <taxon>Flavobacteriaceae</taxon>
    </lineage>
</organism>
<reference evidence="2" key="1">
    <citation type="submission" date="2023-02" db="EMBL/GenBank/DDBJ databases">
        <title>Polaribacter ponticola sp. nov., isolated from seawater.</title>
        <authorList>
            <person name="Baek J.H."/>
            <person name="Kim J.M."/>
            <person name="Choi D.G."/>
            <person name="Jeon C.O."/>
        </authorList>
    </citation>
    <scope>NUCLEOTIDE SEQUENCE</scope>
    <source>
        <strain evidence="2">MSW5</strain>
    </source>
</reference>